<evidence type="ECO:0000313" key="3">
    <source>
        <dbReference type="Proteomes" id="UP000063699"/>
    </source>
</evidence>
<proteinExistence type="predicted"/>
<evidence type="ECO:0000313" key="2">
    <source>
        <dbReference type="EMBL" id="ALG10887.1"/>
    </source>
</evidence>
<feature type="region of interest" description="Disordered" evidence="1">
    <location>
        <begin position="50"/>
        <end position="95"/>
    </location>
</feature>
<protein>
    <submittedName>
        <fullName evidence="2">Uncharacterized protein</fullName>
    </submittedName>
</protein>
<name>A0A0N7F4A5_9PSEU</name>
<accession>A0A0N7F4A5</accession>
<dbReference type="AlphaFoldDB" id="A0A0N7F4A5"/>
<reference evidence="2 3" key="1">
    <citation type="submission" date="2015-07" db="EMBL/GenBank/DDBJ databases">
        <title>Genome sequencing of Kibdelosporangium phytohabitans.</title>
        <authorList>
            <person name="Qin S."/>
            <person name="Xing K."/>
        </authorList>
    </citation>
    <scope>NUCLEOTIDE SEQUENCE [LARGE SCALE GENOMIC DNA]</scope>
    <source>
        <strain evidence="2 3">KLBMP1111</strain>
    </source>
</reference>
<evidence type="ECO:0000256" key="1">
    <source>
        <dbReference type="SAM" id="MobiDB-lite"/>
    </source>
</evidence>
<gene>
    <name evidence="2" type="ORF">AOZ06_31960</name>
</gene>
<dbReference type="EMBL" id="CP012752">
    <property type="protein sequence ID" value="ALG10887.1"/>
    <property type="molecule type" value="Genomic_DNA"/>
</dbReference>
<dbReference type="KEGG" id="kphy:AOZ06_31960"/>
<organism evidence="2 3">
    <name type="scientific">Kibdelosporangium phytohabitans</name>
    <dbReference type="NCBI Taxonomy" id="860235"/>
    <lineage>
        <taxon>Bacteria</taxon>
        <taxon>Bacillati</taxon>
        <taxon>Actinomycetota</taxon>
        <taxon>Actinomycetes</taxon>
        <taxon>Pseudonocardiales</taxon>
        <taxon>Pseudonocardiaceae</taxon>
        <taxon>Kibdelosporangium</taxon>
    </lineage>
</organism>
<feature type="compositionally biased region" description="Low complexity" evidence="1">
    <location>
        <begin position="76"/>
        <end position="95"/>
    </location>
</feature>
<dbReference type="Proteomes" id="UP000063699">
    <property type="component" value="Chromosome"/>
</dbReference>
<sequence length="95" mass="8966">MATGGAAGGVTGLAGGAEPAVVVAVVVAGGGAGEPGRMKAGVNVADRLGSSGQPFELGTVNDAAGRRSSPGHRIRTAGSARASAAPTPTATLNRM</sequence>
<keyword evidence="3" id="KW-1185">Reference proteome</keyword>